<comment type="pathway">
    <text evidence="2">Nucleotide-sugar biosynthesis; UDP-N-acetyl-alpha-D-glucosamine biosynthesis; alpha-D-glucosamine 6-phosphate from D-fructose 6-phosphate: step 1/1.</text>
</comment>
<dbReference type="SUPFAM" id="SSF56235">
    <property type="entry name" value="N-terminal nucleophile aminohydrolases (Ntn hydrolases)"/>
    <property type="match status" value="1"/>
</dbReference>
<keyword evidence="5" id="KW-0808">Transferase</keyword>
<dbReference type="InterPro" id="IPR035466">
    <property type="entry name" value="GlmS/AgaS_SIS"/>
</dbReference>
<feature type="non-terminal residue" evidence="10">
    <location>
        <position position="1"/>
    </location>
</feature>
<evidence type="ECO:0000259" key="8">
    <source>
        <dbReference type="PROSITE" id="PS51278"/>
    </source>
</evidence>
<dbReference type="InterPro" id="IPR001347">
    <property type="entry name" value="SIS_dom"/>
</dbReference>
<dbReference type="FunFam" id="3.40.50.10490:FF:000002">
    <property type="entry name" value="Glutamine--fructose-6-phosphate aminotransferase [isomerizing]"/>
    <property type="match status" value="1"/>
</dbReference>
<sequence length="646" mass="71045">MCGIFAYLNYNVGRERRYILEVLFNGLRRLEYRGYDSAGISIDSSLPLPPTSPLSNGSSSDSLSPLVFRQAGNIESLVKSVYEEVATTDLNLEELFSVHAGIAHTRWATHGEPAPRNSHPQTSDAGNEFLVVHNGVVTNYQVLKETLLRHGFNFESETDTEVIPKLAKFVFDKANEEGDQTVTFSQVVLEVMRHLEGAYALIFKSRHYPNELIACKRGSPLLLGVKEFNEDMSNGPSFHDVKLLTKSGQPKELFLSSDANAVVEHTKKDGAVSILKFDHGKGKRSGGLARPASVQRALSILEMEVEQINKGNYEHYMQKEIHEQPESLTTTMRGRLIRGGSCKAKTVLLGGLKDHLKTIRRSRRIVFIGCGTSYNAALAARPILEELSGIPVTMEIASDLLDRQGPIYREDTAVFVSQSGETADTLQALEYALENGALCAYTSQIVVMAMLALAIGSDAISSQSRREAIIDSLFELPSKVREVLKLDHEMKDLAKLLIAEQSLLVFGRGYNYATALEGALKVKEVALMHSEGILAGEMKHGPLALVDETLPIVVIATRDPCFSKQQSVIQQLNARKGRLIVMCSQGDAASVNVGGSCRVIEVPRVEDCLQPVINIVPLQLLAYHLTVLRGYNVDQPRNLAKSVTTE</sequence>
<dbReference type="GO" id="GO:0097367">
    <property type="term" value="F:carbohydrate derivative binding"/>
    <property type="evidence" value="ECO:0007669"/>
    <property type="project" value="InterPro"/>
</dbReference>
<feature type="domain" description="Glutamine amidotransferase type-2" evidence="8">
    <location>
        <begin position="2"/>
        <end position="311"/>
    </location>
</feature>
<dbReference type="GO" id="GO:0004360">
    <property type="term" value="F:glutamine-fructose-6-phosphate transaminase (isomerizing) activity"/>
    <property type="evidence" value="ECO:0007669"/>
    <property type="project" value="UniProtKB-EC"/>
</dbReference>
<evidence type="ECO:0000256" key="2">
    <source>
        <dbReference type="ARBA" id="ARBA00004775"/>
    </source>
</evidence>
<evidence type="ECO:0000256" key="1">
    <source>
        <dbReference type="ARBA" id="ARBA00001031"/>
    </source>
</evidence>
<evidence type="ECO:0000256" key="7">
    <source>
        <dbReference type="ARBA" id="ARBA00022962"/>
    </source>
</evidence>
<evidence type="ECO:0000313" key="11">
    <source>
        <dbReference type="Proteomes" id="UP000428333"/>
    </source>
</evidence>
<dbReference type="InterPro" id="IPR046348">
    <property type="entry name" value="SIS_dom_sf"/>
</dbReference>
<dbReference type="EMBL" id="QEFC01001159">
    <property type="protein sequence ID" value="KAE9459795.1"/>
    <property type="molecule type" value="Genomic_DNA"/>
</dbReference>
<dbReference type="Pfam" id="PF01380">
    <property type="entry name" value="SIS"/>
    <property type="match status" value="2"/>
</dbReference>
<keyword evidence="4" id="KW-0032">Aminotransferase</keyword>
<dbReference type="PROSITE" id="PS51278">
    <property type="entry name" value="GATASE_TYPE_2"/>
    <property type="match status" value="1"/>
</dbReference>
<dbReference type="Pfam" id="PF13522">
    <property type="entry name" value="GATase_6"/>
    <property type="match status" value="1"/>
</dbReference>
<name>A0A6A4LPK9_9ERIC</name>
<dbReference type="PANTHER" id="PTHR10937:SF0">
    <property type="entry name" value="GLUTAMINE--FRUCTOSE-6-PHOSPHATE TRANSAMINASE (ISOMERIZING)"/>
    <property type="match status" value="1"/>
</dbReference>
<keyword evidence="11" id="KW-1185">Reference proteome</keyword>
<proteinExistence type="predicted"/>
<dbReference type="OrthoDB" id="15235at2759"/>
<comment type="caution">
    <text evidence="10">The sequence shown here is derived from an EMBL/GenBank/DDBJ whole genome shotgun (WGS) entry which is preliminary data.</text>
</comment>
<dbReference type="GO" id="GO:0006487">
    <property type="term" value="P:protein N-linked glycosylation"/>
    <property type="evidence" value="ECO:0007669"/>
    <property type="project" value="TreeGrafter"/>
</dbReference>
<gene>
    <name evidence="10" type="ORF">C3L33_08310</name>
</gene>
<reference evidence="10 11" key="1">
    <citation type="journal article" date="2019" name="Genome Biol. Evol.">
        <title>The Rhododendron genome and chromosomal organization provide insight into shared whole-genome duplications across the heath family (Ericaceae).</title>
        <authorList>
            <person name="Soza V.L."/>
            <person name="Lindsley D."/>
            <person name="Waalkes A."/>
            <person name="Ramage E."/>
            <person name="Patwardhan R.P."/>
            <person name="Burton J.N."/>
            <person name="Adey A."/>
            <person name="Kumar A."/>
            <person name="Qiu R."/>
            <person name="Shendure J."/>
            <person name="Hall B."/>
        </authorList>
    </citation>
    <scope>NUCLEOTIDE SEQUENCE [LARGE SCALE GENOMIC DNA]</scope>
    <source>
        <strain evidence="10">RSF 1966-606</strain>
    </source>
</reference>
<evidence type="ECO:0000256" key="4">
    <source>
        <dbReference type="ARBA" id="ARBA00022576"/>
    </source>
</evidence>
<dbReference type="PROSITE" id="PS51464">
    <property type="entry name" value="SIS"/>
    <property type="match status" value="2"/>
</dbReference>
<dbReference type="InterPro" id="IPR017932">
    <property type="entry name" value="GATase_2_dom"/>
</dbReference>
<keyword evidence="6" id="KW-0677">Repeat</keyword>
<dbReference type="CDD" id="cd05008">
    <property type="entry name" value="SIS_GlmS_GlmD_1"/>
    <property type="match status" value="1"/>
</dbReference>
<evidence type="ECO:0000256" key="5">
    <source>
        <dbReference type="ARBA" id="ARBA00022679"/>
    </source>
</evidence>
<dbReference type="Proteomes" id="UP000428333">
    <property type="component" value="Linkage Group LG05"/>
</dbReference>
<accession>A0A6A4LPK9</accession>
<dbReference type="PANTHER" id="PTHR10937">
    <property type="entry name" value="GLUCOSAMINE--FRUCTOSE-6-PHOSPHATE AMINOTRANSFERASE, ISOMERIZING"/>
    <property type="match status" value="1"/>
</dbReference>
<dbReference type="Gene3D" id="3.40.50.10490">
    <property type="entry name" value="Glucose-6-phosphate isomerase like protein, domain 1"/>
    <property type="match status" value="3"/>
</dbReference>
<dbReference type="GO" id="GO:0006002">
    <property type="term" value="P:fructose 6-phosphate metabolic process"/>
    <property type="evidence" value="ECO:0007669"/>
    <property type="project" value="TreeGrafter"/>
</dbReference>
<dbReference type="InterPro" id="IPR029055">
    <property type="entry name" value="Ntn_hydrolases_N"/>
</dbReference>
<dbReference type="SUPFAM" id="SSF53697">
    <property type="entry name" value="SIS domain"/>
    <property type="match status" value="1"/>
</dbReference>
<dbReference type="CDD" id="cd00714">
    <property type="entry name" value="GFAT"/>
    <property type="match status" value="1"/>
</dbReference>
<protein>
    <recommendedName>
        <fullName evidence="3">glutamine--fructose-6-phosphate transaminase (isomerizing)</fullName>
        <ecNumber evidence="3">2.6.1.16</ecNumber>
    </recommendedName>
</protein>
<evidence type="ECO:0000259" key="9">
    <source>
        <dbReference type="PROSITE" id="PS51464"/>
    </source>
</evidence>
<dbReference type="GO" id="GO:0006047">
    <property type="term" value="P:UDP-N-acetylglucosamine metabolic process"/>
    <property type="evidence" value="ECO:0007669"/>
    <property type="project" value="TreeGrafter"/>
</dbReference>
<organism evidence="10 11">
    <name type="scientific">Rhododendron williamsianum</name>
    <dbReference type="NCBI Taxonomy" id="262921"/>
    <lineage>
        <taxon>Eukaryota</taxon>
        <taxon>Viridiplantae</taxon>
        <taxon>Streptophyta</taxon>
        <taxon>Embryophyta</taxon>
        <taxon>Tracheophyta</taxon>
        <taxon>Spermatophyta</taxon>
        <taxon>Magnoliopsida</taxon>
        <taxon>eudicotyledons</taxon>
        <taxon>Gunneridae</taxon>
        <taxon>Pentapetalae</taxon>
        <taxon>asterids</taxon>
        <taxon>Ericales</taxon>
        <taxon>Ericaceae</taxon>
        <taxon>Ericoideae</taxon>
        <taxon>Rhodoreae</taxon>
        <taxon>Rhododendron</taxon>
    </lineage>
</organism>
<evidence type="ECO:0000256" key="3">
    <source>
        <dbReference type="ARBA" id="ARBA00012916"/>
    </source>
</evidence>
<dbReference type="Gene3D" id="3.60.20.10">
    <property type="entry name" value="Glutamine Phosphoribosylpyrophosphate, subunit 1, domain 1"/>
    <property type="match status" value="1"/>
</dbReference>
<dbReference type="CDD" id="cd05009">
    <property type="entry name" value="SIS_GlmS_GlmD_2"/>
    <property type="match status" value="1"/>
</dbReference>
<dbReference type="InterPro" id="IPR035490">
    <property type="entry name" value="GlmS/FrlB_SIS"/>
</dbReference>
<dbReference type="GO" id="GO:0046349">
    <property type="term" value="P:amino sugar biosynthetic process"/>
    <property type="evidence" value="ECO:0007669"/>
    <property type="project" value="UniProtKB-ARBA"/>
</dbReference>
<keyword evidence="7" id="KW-0315">Glutamine amidotransferase</keyword>
<evidence type="ECO:0000256" key="6">
    <source>
        <dbReference type="ARBA" id="ARBA00022737"/>
    </source>
</evidence>
<dbReference type="FunFam" id="3.60.20.10:FF:000052">
    <property type="entry name" value="Glutamine--fructose-6-phosphate aminotransferase [isomerizing] 2"/>
    <property type="match status" value="1"/>
</dbReference>
<dbReference type="EC" id="2.6.1.16" evidence="3"/>
<comment type="catalytic activity">
    <reaction evidence="1">
        <text>D-fructose 6-phosphate + L-glutamine = D-glucosamine 6-phosphate + L-glutamate</text>
        <dbReference type="Rhea" id="RHEA:13237"/>
        <dbReference type="ChEBI" id="CHEBI:29985"/>
        <dbReference type="ChEBI" id="CHEBI:58359"/>
        <dbReference type="ChEBI" id="CHEBI:58725"/>
        <dbReference type="ChEBI" id="CHEBI:61527"/>
        <dbReference type="EC" id="2.6.1.16"/>
    </reaction>
</comment>
<dbReference type="AlphaFoldDB" id="A0A6A4LPK9"/>
<feature type="domain" description="SIS" evidence="9">
    <location>
        <begin position="355"/>
        <end position="486"/>
    </location>
</feature>
<feature type="domain" description="SIS" evidence="9">
    <location>
        <begin position="493"/>
        <end position="636"/>
    </location>
</feature>
<dbReference type="InterPro" id="IPR047084">
    <property type="entry name" value="GFAT_N"/>
</dbReference>
<evidence type="ECO:0000313" key="10">
    <source>
        <dbReference type="EMBL" id="KAE9459795.1"/>
    </source>
</evidence>